<sequence length="471" mass="53438">MKTKIVAIFFLLISISGFSQIKRELGTKFDYNGKDEKDLKVVLVDNYNHYMFSVINIDGGMMPTNKLIIRKFDQKNQLVDTFTEEFPHKDVFTLHNYLGSFEIGNEKLVVVTDTYSNKTKKKELHKITFDKKTGTFDTTLISEHTFESLSKSGTAYAMVSQNKNYIGVVYSKFANKKVAEEHECAVIDGRTGDLLWQKNVSFPLLSFTDNVVLNDSGKFIFVRTTKETGSKNVLAIADGNTIENKDFGTEDVKIKKPLSFSVGPNDYLLAFDTYAHGVNRGEYGKILMYDVNAGKVLKNNFLENFNQIKDLNKVNFNTLFVQNDEIYVFVDCDFQSGTKPDPTFPNSTFKVPEYSNGYPSLLIFTMDGELKRSVDYKVLSFKEGNKSIGVQNIKGNFYLNTYVKGLNHYYNGIYQLNNGSIDQNIKRLSLDEDGTVITQFGNYLPEAKRLILAESYGDTKMAFINVTGIQL</sequence>
<dbReference type="SUPFAM" id="SSF50998">
    <property type="entry name" value="Quinoprotein alcohol dehydrogenase-like"/>
    <property type="match status" value="1"/>
</dbReference>
<reference evidence="1 2" key="1">
    <citation type="submission" date="2019-03" db="EMBL/GenBank/DDBJ databases">
        <title>Novel species of Flavobacterium.</title>
        <authorList>
            <person name="Liu Q."/>
            <person name="Xin Y.-H."/>
        </authorList>
    </citation>
    <scope>NUCLEOTIDE SEQUENCE [LARGE SCALE GENOMIC DNA]</scope>
    <source>
        <strain evidence="1 2">LB2P22</strain>
    </source>
</reference>
<protein>
    <submittedName>
        <fullName evidence="1">Uncharacterized protein</fullName>
    </submittedName>
</protein>
<dbReference type="InterPro" id="IPR011047">
    <property type="entry name" value="Quinoprotein_ADH-like_sf"/>
</dbReference>
<evidence type="ECO:0000313" key="1">
    <source>
        <dbReference type="EMBL" id="TDE29435.1"/>
    </source>
</evidence>
<name>A0ABY2DSC7_9FLAO</name>
<accession>A0ABY2DSC7</accession>
<evidence type="ECO:0000313" key="2">
    <source>
        <dbReference type="Proteomes" id="UP000294685"/>
    </source>
</evidence>
<gene>
    <name evidence="1" type="ORF">E0I61_09785</name>
</gene>
<organism evidence="1 2">
    <name type="scientific">Flavobacterium ranwuense</name>
    <dbReference type="NCBI Taxonomy" id="2541725"/>
    <lineage>
        <taxon>Bacteria</taxon>
        <taxon>Pseudomonadati</taxon>
        <taxon>Bacteroidota</taxon>
        <taxon>Flavobacteriia</taxon>
        <taxon>Flavobacteriales</taxon>
        <taxon>Flavobacteriaceae</taxon>
        <taxon>Flavobacterium</taxon>
    </lineage>
</organism>
<dbReference type="EMBL" id="SMLH01000004">
    <property type="protein sequence ID" value="TDE29435.1"/>
    <property type="molecule type" value="Genomic_DNA"/>
</dbReference>
<comment type="caution">
    <text evidence="1">The sequence shown here is derived from an EMBL/GenBank/DDBJ whole genome shotgun (WGS) entry which is preliminary data.</text>
</comment>
<dbReference type="RefSeq" id="WP_132071089.1">
    <property type="nucleotide sequence ID" value="NZ_SMLH01000004.1"/>
</dbReference>
<proteinExistence type="predicted"/>
<dbReference type="Proteomes" id="UP000294685">
    <property type="component" value="Unassembled WGS sequence"/>
</dbReference>
<keyword evidence="2" id="KW-1185">Reference proteome</keyword>